<dbReference type="AlphaFoldDB" id="A0A392UHH1"/>
<evidence type="ECO:0000313" key="1">
    <source>
        <dbReference type="EMBL" id="MCI72114.1"/>
    </source>
</evidence>
<comment type="caution">
    <text evidence="1">The sequence shown here is derived from an EMBL/GenBank/DDBJ whole genome shotgun (WGS) entry which is preliminary data.</text>
</comment>
<protein>
    <submittedName>
        <fullName evidence="1">Uncharacterized protein</fullName>
    </submittedName>
</protein>
<accession>A0A392UHH1</accession>
<feature type="non-terminal residue" evidence="1">
    <location>
        <position position="75"/>
    </location>
</feature>
<proteinExistence type="predicted"/>
<keyword evidence="2" id="KW-1185">Reference proteome</keyword>
<sequence length="75" mass="7923">YDDHVVAGTLSSKKSDDLSSDLTICSSYDDLVVAGTLSSTESDQISAGERTGILFTGICLPRLLLSSPPRRFATA</sequence>
<dbReference type="EMBL" id="LXQA010810819">
    <property type="protein sequence ID" value="MCI72114.1"/>
    <property type="molecule type" value="Genomic_DNA"/>
</dbReference>
<feature type="non-terminal residue" evidence="1">
    <location>
        <position position="1"/>
    </location>
</feature>
<reference evidence="1 2" key="1">
    <citation type="journal article" date="2018" name="Front. Plant Sci.">
        <title>Red Clover (Trifolium pratense) and Zigzag Clover (T. medium) - A Picture of Genomic Similarities and Differences.</title>
        <authorList>
            <person name="Dluhosova J."/>
            <person name="Istvanek J."/>
            <person name="Nedelnik J."/>
            <person name="Repkova J."/>
        </authorList>
    </citation>
    <scope>NUCLEOTIDE SEQUENCE [LARGE SCALE GENOMIC DNA]</scope>
    <source>
        <strain evidence="2">cv. 10/8</strain>
        <tissue evidence="1">Leaf</tissue>
    </source>
</reference>
<evidence type="ECO:0000313" key="2">
    <source>
        <dbReference type="Proteomes" id="UP000265520"/>
    </source>
</evidence>
<dbReference type="Proteomes" id="UP000265520">
    <property type="component" value="Unassembled WGS sequence"/>
</dbReference>
<name>A0A392UHH1_9FABA</name>
<organism evidence="1 2">
    <name type="scientific">Trifolium medium</name>
    <dbReference type="NCBI Taxonomy" id="97028"/>
    <lineage>
        <taxon>Eukaryota</taxon>
        <taxon>Viridiplantae</taxon>
        <taxon>Streptophyta</taxon>
        <taxon>Embryophyta</taxon>
        <taxon>Tracheophyta</taxon>
        <taxon>Spermatophyta</taxon>
        <taxon>Magnoliopsida</taxon>
        <taxon>eudicotyledons</taxon>
        <taxon>Gunneridae</taxon>
        <taxon>Pentapetalae</taxon>
        <taxon>rosids</taxon>
        <taxon>fabids</taxon>
        <taxon>Fabales</taxon>
        <taxon>Fabaceae</taxon>
        <taxon>Papilionoideae</taxon>
        <taxon>50 kb inversion clade</taxon>
        <taxon>NPAAA clade</taxon>
        <taxon>Hologalegina</taxon>
        <taxon>IRL clade</taxon>
        <taxon>Trifolieae</taxon>
        <taxon>Trifolium</taxon>
    </lineage>
</organism>